<dbReference type="AlphaFoldDB" id="A0A388L148"/>
<reference evidence="2 3" key="1">
    <citation type="journal article" date="2018" name="Cell">
        <title>The Chara Genome: Secondary Complexity and Implications for Plant Terrestrialization.</title>
        <authorList>
            <person name="Nishiyama T."/>
            <person name="Sakayama H."/>
            <person name="Vries J.D."/>
            <person name="Buschmann H."/>
            <person name="Saint-Marcoux D."/>
            <person name="Ullrich K.K."/>
            <person name="Haas F.B."/>
            <person name="Vanderstraeten L."/>
            <person name="Becker D."/>
            <person name="Lang D."/>
            <person name="Vosolsobe S."/>
            <person name="Rombauts S."/>
            <person name="Wilhelmsson P.K.I."/>
            <person name="Janitza P."/>
            <person name="Kern R."/>
            <person name="Heyl A."/>
            <person name="Rumpler F."/>
            <person name="Villalobos L.I.A.C."/>
            <person name="Clay J.M."/>
            <person name="Skokan R."/>
            <person name="Toyoda A."/>
            <person name="Suzuki Y."/>
            <person name="Kagoshima H."/>
            <person name="Schijlen E."/>
            <person name="Tajeshwar N."/>
            <person name="Catarino B."/>
            <person name="Hetherington A.J."/>
            <person name="Saltykova A."/>
            <person name="Bonnot C."/>
            <person name="Breuninger H."/>
            <person name="Symeonidi A."/>
            <person name="Radhakrishnan G.V."/>
            <person name="Van Nieuwerburgh F."/>
            <person name="Deforce D."/>
            <person name="Chang C."/>
            <person name="Karol K.G."/>
            <person name="Hedrich R."/>
            <person name="Ulvskov P."/>
            <person name="Glockner G."/>
            <person name="Delwiche C.F."/>
            <person name="Petrasek J."/>
            <person name="Van de Peer Y."/>
            <person name="Friml J."/>
            <person name="Beilby M."/>
            <person name="Dolan L."/>
            <person name="Kohara Y."/>
            <person name="Sugano S."/>
            <person name="Fujiyama A."/>
            <person name="Delaux P.-M."/>
            <person name="Quint M."/>
            <person name="TheiBen G."/>
            <person name="Hagemann M."/>
            <person name="Harholt J."/>
            <person name="Dunand C."/>
            <person name="Zachgo S."/>
            <person name="Langdale J."/>
            <person name="Maumus F."/>
            <person name="Straeten D.V.D."/>
            <person name="Gould S.B."/>
            <person name="Rensing S.A."/>
        </authorList>
    </citation>
    <scope>NUCLEOTIDE SEQUENCE [LARGE SCALE GENOMIC DNA]</scope>
    <source>
        <strain evidence="2 3">S276</strain>
    </source>
</reference>
<proteinExistence type="predicted"/>
<dbReference type="EMBL" id="BFEA01000236">
    <property type="protein sequence ID" value="GBG76030.1"/>
    <property type="molecule type" value="Genomic_DNA"/>
</dbReference>
<evidence type="ECO:0000313" key="3">
    <source>
        <dbReference type="Proteomes" id="UP000265515"/>
    </source>
</evidence>
<name>A0A388L148_CHABU</name>
<feature type="chain" id="PRO_5017264435" description="Apple domain-containing protein" evidence="1">
    <location>
        <begin position="35"/>
        <end position="117"/>
    </location>
</feature>
<gene>
    <name evidence="2" type="ORF">CBR_g21270</name>
</gene>
<dbReference type="Proteomes" id="UP000265515">
    <property type="component" value="Unassembled WGS sequence"/>
</dbReference>
<organism evidence="2 3">
    <name type="scientific">Chara braunii</name>
    <name type="common">Braun's stonewort</name>
    <dbReference type="NCBI Taxonomy" id="69332"/>
    <lineage>
        <taxon>Eukaryota</taxon>
        <taxon>Viridiplantae</taxon>
        <taxon>Streptophyta</taxon>
        <taxon>Charophyceae</taxon>
        <taxon>Charales</taxon>
        <taxon>Characeae</taxon>
        <taxon>Chara</taxon>
    </lineage>
</organism>
<evidence type="ECO:0008006" key="4">
    <source>
        <dbReference type="Google" id="ProtNLM"/>
    </source>
</evidence>
<evidence type="ECO:0000256" key="1">
    <source>
        <dbReference type="SAM" id="SignalP"/>
    </source>
</evidence>
<accession>A0A388L148</accession>
<feature type="signal peptide" evidence="1">
    <location>
        <begin position="1"/>
        <end position="34"/>
    </location>
</feature>
<protein>
    <recommendedName>
        <fullName evidence="4">Apple domain-containing protein</fullName>
    </recommendedName>
</protein>
<keyword evidence="3" id="KW-1185">Reference proteome</keyword>
<sequence>MKRHSASSLAVMAIMTLLAVGLVLLAAYPSSVAASRKRFDCYWDKNNDGHIFKRINCKSDKSASSLKGCQKKCQAKRECYGIEWIPDQQFWENGKECCFLMDEIGDWEFQANRVFCQ</sequence>
<comment type="caution">
    <text evidence="2">The sequence shown here is derived from an EMBL/GenBank/DDBJ whole genome shotgun (WGS) entry which is preliminary data.</text>
</comment>
<dbReference type="Gramene" id="GBG76030">
    <property type="protein sequence ID" value="GBG76030"/>
    <property type="gene ID" value="CBR_g21270"/>
</dbReference>
<keyword evidence="1" id="KW-0732">Signal</keyword>
<evidence type="ECO:0000313" key="2">
    <source>
        <dbReference type="EMBL" id="GBG76030.1"/>
    </source>
</evidence>